<evidence type="ECO:0000259" key="4">
    <source>
        <dbReference type="PROSITE" id="PS50041"/>
    </source>
</evidence>
<feature type="transmembrane region" description="Helical" evidence="3">
    <location>
        <begin position="50"/>
        <end position="75"/>
    </location>
</feature>
<dbReference type="InterPro" id="IPR001304">
    <property type="entry name" value="C-type_lectin-like"/>
</dbReference>
<keyword evidence="2" id="KW-1015">Disulfide bond</keyword>
<dbReference type="CDD" id="cd03590">
    <property type="entry name" value="CLECT_DC-SIGN_like"/>
    <property type="match status" value="1"/>
</dbReference>
<protein>
    <recommendedName>
        <fullName evidence="4">C-type lectin domain-containing protein</fullName>
    </recommendedName>
</protein>
<dbReference type="InterPro" id="IPR016187">
    <property type="entry name" value="CTDL_fold"/>
</dbReference>
<proteinExistence type="predicted"/>
<dbReference type="AlphaFoldDB" id="A0A9Q1DXC1"/>
<keyword evidence="6" id="KW-1185">Reference proteome</keyword>
<accession>A0A9Q1DXC1</accession>
<dbReference type="InterPro" id="IPR016186">
    <property type="entry name" value="C-type_lectin-like/link_sf"/>
</dbReference>
<sequence length="282" mass="31191">MEGNIYANNSAEEYHFETLPSNQEKWCDQEQQAGRQTPQRGGQRRPHCHLYCLVTICVVLQIAGLCAWICMYSQINAGIQDLDAEVSALNVKDSQINAGIQDLDAKVSALNVKDSQINAGIQDLDAKVSALNVKDSQINAGIQDLDAKVSALNVKAPIVFVEISGWKRFGCKAYYLSNNTSTWEMAREQCIAMGATLAMVKTEEEMEFLANAIAQRFWVGLNDIGTEGTWKWLDGTSPASGMWTPGEPNNEGEEDCAEVIKKLNDVPCGEKRHWICEKSLVI</sequence>
<evidence type="ECO:0000256" key="2">
    <source>
        <dbReference type="ARBA" id="ARBA00023157"/>
    </source>
</evidence>
<dbReference type="Gene3D" id="3.10.100.10">
    <property type="entry name" value="Mannose-Binding Protein A, subunit A"/>
    <property type="match status" value="1"/>
</dbReference>
<dbReference type="PANTHER" id="PTHR22803">
    <property type="entry name" value="MANNOSE, PHOSPHOLIPASE, LECTIN RECEPTOR RELATED"/>
    <property type="match status" value="1"/>
</dbReference>
<dbReference type="GO" id="GO:0030246">
    <property type="term" value="F:carbohydrate binding"/>
    <property type="evidence" value="ECO:0007669"/>
    <property type="project" value="UniProtKB-KW"/>
</dbReference>
<evidence type="ECO:0000256" key="1">
    <source>
        <dbReference type="ARBA" id="ARBA00022734"/>
    </source>
</evidence>
<dbReference type="PROSITE" id="PS00615">
    <property type="entry name" value="C_TYPE_LECTIN_1"/>
    <property type="match status" value="1"/>
</dbReference>
<keyword evidence="3" id="KW-0472">Membrane</keyword>
<name>A0A9Q1DXC1_CONCO</name>
<gene>
    <name evidence="5" type="ORF">COCON_G00023710</name>
</gene>
<dbReference type="OrthoDB" id="6337382at2759"/>
<feature type="domain" description="C-type lectin" evidence="4">
    <location>
        <begin position="169"/>
        <end position="277"/>
    </location>
</feature>
<organism evidence="5 6">
    <name type="scientific">Conger conger</name>
    <name type="common">Conger eel</name>
    <name type="synonym">Muraena conger</name>
    <dbReference type="NCBI Taxonomy" id="82655"/>
    <lineage>
        <taxon>Eukaryota</taxon>
        <taxon>Metazoa</taxon>
        <taxon>Chordata</taxon>
        <taxon>Craniata</taxon>
        <taxon>Vertebrata</taxon>
        <taxon>Euteleostomi</taxon>
        <taxon>Actinopterygii</taxon>
        <taxon>Neopterygii</taxon>
        <taxon>Teleostei</taxon>
        <taxon>Anguilliformes</taxon>
        <taxon>Congridae</taxon>
        <taxon>Conger</taxon>
    </lineage>
</organism>
<dbReference type="SUPFAM" id="SSF56436">
    <property type="entry name" value="C-type lectin-like"/>
    <property type="match status" value="1"/>
</dbReference>
<keyword evidence="3" id="KW-0812">Transmembrane</keyword>
<evidence type="ECO:0000256" key="3">
    <source>
        <dbReference type="SAM" id="Phobius"/>
    </source>
</evidence>
<dbReference type="PROSITE" id="PS50041">
    <property type="entry name" value="C_TYPE_LECTIN_2"/>
    <property type="match status" value="1"/>
</dbReference>
<dbReference type="InterPro" id="IPR050111">
    <property type="entry name" value="C-type_lectin/snaclec_domain"/>
</dbReference>
<dbReference type="SMART" id="SM00034">
    <property type="entry name" value="CLECT"/>
    <property type="match status" value="1"/>
</dbReference>
<dbReference type="EMBL" id="JAFJMO010000002">
    <property type="protein sequence ID" value="KAJ8283521.1"/>
    <property type="molecule type" value="Genomic_DNA"/>
</dbReference>
<dbReference type="InterPro" id="IPR033989">
    <property type="entry name" value="CD209-like_CTLD"/>
</dbReference>
<evidence type="ECO:0000313" key="5">
    <source>
        <dbReference type="EMBL" id="KAJ8283521.1"/>
    </source>
</evidence>
<keyword evidence="1" id="KW-0430">Lectin</keyword>
<dbReference type="Pfam" id="PF00059">
    <property type="entry name" value="Lectin_C"/>
    <property type="match status" value="1"/>
</dbReference>
<comment type="caution">
    <text evidence="5">The sequence shown here is derived from an EMBL/GenBank/DDBJ whole genome shotgun (WGS) entry which is preliminary data.</text>
</comment>
<evidence type="ECO:0000313" key="6">
    <source>
        <dbReference type="Proteomes" id="UP001152803"/>
    </source>
</evidence>
<reference evidence="5" key="1">
    <citation type="journal article" date="2023" name="Science">
        <title>Genome structures resolve the early diversification of teleost fishes.</title>
        <authorList>
            <person name="Parey E."/>
            <person name="Louis A."/>
            <person name="Montfort J."/>
            <person name="Bouchez O."/>
            <person name="Roques C."/>
            <person name="Iampietro C."/>
            <person name="Lluch J."/>
            <person name="Castinel A."/>
            <person name="Donnadieu C."/>
            <person name="Desvignes T."/>
            <person name="Floi Bucao C."/>
            <person name="Jouanno E."/>
            <person name="Wen M."/>
            <person name="Mejri S."/>
            <person name="Dirks R."/>
            <person name="Jansen H."/>
            <person name="Henkel C."/>
            <person name="Chen W.J."/>
            <person name="Zahm M."/>
            <person name="Cabau C."/>
            <person name="Klopp C."/>
            <person name="Thompson A.W."/>
            <person name="Robinson-Rechavi M."/>
            <person name="Braasch I."/>
            <person name="Lecointre G."/>
            <person name="Bobe J."/>
            <person name="Postlethwait J.H."/>
            <person name="Berthelot C."/>
            <person name="Roest Crollius H."/>
            <person name="Guiguen Y."/>
        </authorList>
    </citation>
    <scope>NUCLEOTIDE SEQUENCE</scope>
    <source>
        <strain evidence="5">Concon-B</strain>
    </source>
</reference>
<keyword evidence="3" id="KW-1133">Transmembrane helix</keyword>
<dbReference type="Proteomes" id="UP001152803">
    <property type="component" value="Unassembled WGS sequence"/>
</dbReference>
<dbReference type="InterPro" id="IPR018378">
    <property type="entry name" value="C-type_lectin_CS"/>
</dbReference>